<gene>
    <name evidence="3" type="ORF">VIBC2010_01148</name>
</gene>
<dbReference type="PANTHER" id="PTHR33219:SF14">
    <property type="entry name" value="PROTEIN COFACTOR ASSEMBLY OF COMPLEX C SUBUNIT B CCB3, CHLOROPLASTIC-RELATED"/>
    <property type="match status" value="1"/>
</dbReference>
<evidence type="ECO:0000313" key="4">
    <source>
        <dbReference type="Proteomes" id="UP000002943"/>
    </source>
</evidence>
<evidence type="ECO:0000256" key="2">
    <source>
        <dbReference type="SAM" id="Phobius"/>
    </source>
</evidence>
<accession>E3BLR1</accession>
<name>E3BLR1_9VIBR</name>
<keyword evidence="4" id="KW-1185">Reference proteome</keyword>
<dbReference type="Pfam" id="PF02325">
    <property type="entry name" value="CCB3_YggT"/>
    <property type="match status" value="2"/>
</dbReference>
<dbReference type="GO" id="GO:0016020">
    <property type="term" value="C:membrane"/>
    <property type="evidence" value="ECO:0007669"/>
    <property type="project" value="InterPro"/>
</dbReference>
<keyword evidence="2" id="KW-0472">Membrane</keyword>
<sequence>MNSITFLISTLFDLYIMVVILRVWLQAARADFYNPFSQFIVKATQPVVGPMRRLIPSIGSIDLATVLFAYILCVGKLVALYLIVSKGAVIFQPDFLIVGAISLLKAAGKLLFWILIIRAILSWVSQGRSPIEYVFQQLTEPMLAPVRRVIPPMGGIDLSMIVVFIALQFANILVGDVIGLIWGDVIRSYW</sequence>
<evidence type="ECO:0000256" key="1">
    <source>
        <dbReference type="ARBA" id="ARBA00010894"/>
    </source>
</evidence>
<dbReference type="EMBL" id="AEIU01000083">
    <property type="protein sequence ID" value="EFP95839.1"/>
    <property type="molecule type" value="Genomic_DNA"/>
</dbReference>
<keyword evidence="2" id="KW-0812">Transmembrane</keyword>
<dbReference type="Proteomes" id="UP000002943">
    <property type="component" value="Unassembled WGS sequence"/>
</dbReference>
<dbReference type="PANTHER" id="PTHR33219">
    <property type="entry name" value="YLMG HOMOLOG PROTEIN 2, CHLOROPLASTIC"/>
    <property type="match status" value="1"/>
</dbReference>
<evidence type="ECO:0000313" key="3">
    <source>
        <dbReference type="EMBL" id="EFP95839.1"/>
    </source>
</evidence>
<organism evidence="3 4">
    <name type="scientific">Vibrio caribbeanicus ATCC BAA-2122</name>
    <dbReference type="NCBI Taxonomy" id="796620"/>
    <lineage>
        <taxon>Bacteria</taxon>
        <taxon>Pseudomonadati</taxon>
        <taxon>Pseudomonadota</taxon>
        <taxon>Gammaproteobacteria</taxon>
        <taxon>Vibrionales</taxon>
        <taxon>Vibrionaceae</taxon>
        <taxon>Vibrio</taxon>
    </lineage>
</organism>
<proteinExistence type="inferred from homology"/>
<dbReference type="eggNOG" id="COG0762">
    <property type="taxonomic scope" value="Bacteria"/>
</dbReference>
<keyword evidence="2" id="KW-1133">Transmembrane helix</keyword>
<reference evidence="3 4" key="1">
    <citation type="journal article" date="2012" name="Int. J. Syst. Evol. Microbiol.">
        <title>Vibrio caribbeanicus sp. nov., isolated from the marine sponge Scleritoderma cyanea.</title>
        <authorList>
            <person name="Hoffmann M."/>
            <person name="Monday S.R."/>
            <person name="Allard M.W."/>
            <person name="Strain E.A."/>
            <person name="Whittaker P."/>
            <person name="Naum M."/>
            <person name="McCarthy P.J."/>
            <person name="Lopez J.V."/>
            <person name="Fischer M."/>
            <person name="Brown E.W."/>
        </authorList>
    </citation>
    <scope>NUCLEOTIDE SEQUENCE [LARGE SCALE GENOMIC DNA]</scope>
    <source>
        <strain evidence="3 4">ATCC BAA-2122</strain>
    </source>
</reference>
<dbReference type="InterPro" id="IPR003425">
    <property type="entry name" value="CCB3/YggT"/>
</dbReference>
<feature type="transmembrane region" description="Helical" evidence="2">
    <location>
        <begin position="6"/>
        <end position="25"/>
    </location>
</feature>
<feature type="transmembrane region" description="Helical" evidence="2">
    <location>
        <begin position="95"/>
        <end position="121"/>
    </location>
</feature>
<comment type="caution">
    <text evidence="3">The sequence shown here is derived from an EMBL/GenBank/DDBJ whole genome shotgun (WGS) entry which is preliminary data.</text>
</comment>
<dbReference type="RefSeq" id="WP_009601989.1">
    <property type="nucleotide sequence ID" value="NZ_AEIU01000083.1"/>
</dbReference>
<dbReference type="AlphaFoldDB" id="E3BLR1"/>
<comment type="similarity">
    <text evidence="1">Belongs to the YggT family.</text>
</comment>
<dbReference type="STRING" id="796620.VIBC2010_01148"/>
<dbReference type="OrthoDB" id="9806665at2"/>
<protein>
    <submittedName>
        <fullName evidence="3">Integral membrane protein</fullName>
    </submittedName>
</protein>
<feature type="transmembrane region" description="Helical" evidence="2">
    <location>
        <begin position="61"/>
        <end position="83"/>
    </location>
</feature>
<feature type="transmembrane region" description="Helical" evidence="2">
    <location>
        <begin position="158"/>
        <end position="182"/>
    </location>
</feature>